<keyword evidence="4" id="KW-0963">Cytoplasm</keyword>
<accession>A0AAV6WA04</accession>
<evidence type="ECO:0000256" key="8">
    <source>
        <dbReference type="ARBA" id="ARBA00023272"/>
    </source>
</evidence>
<dbReference type="InterPro" id="IPR019587">
    <property type="entry name" value="Polyketide_cyclase/dehydratase"/>
</dbReference>
<dbReference type="GO" id="GO:0005634">
    <property type="term" value="C:nucleus"/>
    <property type="evidence" value="ECO:0007669"/>
    <property type="project" value="UniProtKB-SubCell"/>
</dbReference>
<keyword evidence="5" id="KW-0938">Abscisic acid signaling pathway</keyword>
<dbReference type="CDD" id="cd07821">
    <property type="entry name" value="PYR_PYL_RCAR_like"/>
    <property type="match status" value="1"/>
</dbReference>
<proteinExistence type="inferred from homology"/>
<dbReference type="GO" id="GO:0010427">
    <property type="term" value="F:abscisic acid binding"/>
    <property type="evidence" value="ECO:0007669"/>
    <property type="project" value="TreeGrafter"/>
</dbReference>
<dbReference type="InterPro" id="IPR050279">
    <property type="entry name" value="Plant_def-hormone_signal"/>
</dbReference>
<evidence type="ECO:0000256" key="7">
    <source>
        <dbReference type="ARBA" id="ARBA00023242"/>
    </source>
</evidence>
<dbReference type="SUPFAM" id="SSF55961">
    <property type="entry name" value="Bet v1-like"/>
    <property type="match status" value="1"/>
</dbReference>
<dbReference type="Pfam" id="PF10604">
    <property type="entry name" value="Polyketide_cyc2"/>
    <property type="match status" value="1"/>
</dbReference>
<evidence type="ECO:0000313" key="9">
    <source>
        <dbReference type="EMBL" id="KAG8365540.1"/>
    </source>
</evidence>
<dbReference type="AlphaFoldDB" id="A0AAV6WA04"/>
<reference evidence="9" key="1">
    <citation type="submission" date="2019-10" db="EMBL/GenBank/DDBJ databases">
        <authorList>
            <person name="Zhang R."/>
            <person name="Pan Y."/>
            <person name="Wang J."/>
            <person name="Ma R."/>
            <person name="Yu S."/>
        </authorList>
    </citation>
    <scope>NUCLEOTIDE SEQUENCE</scope>
    <source>
        <strain evidence="9">LA-IB0</strain>
        <tissue evidence="9">Leaf</tissue>
    </source>
</reference>
<evidence type="ECO:0000256" key="4">
    <source>
        <dbReference type="ARBA" id="ARBA00022490"/>
    </source>
</evidence>
<dbReference type="GO" id="GO:0005737">
    <property type="term" value="C:cytoplasm"/>
    <property type="evidence" value="ECO:0007669"/>
    <property type="project" value="UniProtKB-SubCell"/>
</dbReference>
<evidence type="ECO:0000256" key="6">
    <source>
        <dbReference type="ARBA" id="ARBA00023170"/>
    </source>
</evidence>
<dbReference type="GO" id="GO:0009738">
    <property type="term" value="P:abscisic acid-activated signaling pathway"/>
    <property type="evidence" value="ECO:0007669"/>
    <property type="project" value="UniProtKB-KW"/>
</dbReference>
<comment type="caution">
    <text evidence="9">The sequence shown here is derived from an EMBL/GenBank/DDBJ whole genome shotgun (WGS) entry which is preliminary data.</text>
</comment>
<comment type="subcellular location">
    <subcellularLocation>
        <location evidence="2">Cytoplasm</location>
    </subcellularLocation>
    <subcellularLocation>
        <location evidence="1">Nucleus</location>
    </subcellularLocation>
</comment>
<sequence>MKDMYHAHAPLSPEQCSSTIRQLIHAPLPLVWSIVRQFDNPQAYKQFIKSCDLISGDGGSGSVRDVTVVSGLPAERSTERLDQLDDDLHVMVFSIIGGDHKLVNYQSTTTLQEDASKSGGGTVVMESYVVDIPADSCEEDTCVFVDTIIGCNLKSLARVSEKIARGKVP</sequence>
<name>A0AAV6WA04_9LAMI</name>
<keyword evidence="7" id="KW-0539">Nucleus</keyword>
<keyword evidence="8" id="KW-0650">Protein phosphatase inhibitor</keyword>
<gene>
    <name evidence="9" type="ORF">BUALT_Bualt18G0115700</name>
</gene>
<evidence type="ECO:0000256" key="3">
    <source>
        <dbReference type="ARBA" id="ARBA00008594"/>
    </source>
</evidence>
<dbReference type="PANTHER" id="PTHR31213:SF82">
    <property type="entry name" value="ABSCISIC ACID RECEPTOR PYL11-RELATED"/>
    <property type="match status" value="1"/>
</dbReference>
<protein>
    <submittedName>
        <fullName evidence="9">Uncharacterized protein</fullName>
    </submittedName>
</protein>
<evidence type="ECO:0000256" key="1">
    <source>
        <dbReference type="ARBA" id="ARBA00004123"/>
    </source>
</evidence>
<dbReference type="GO" id="GO:0004864">
    <property type="term" value="F:protein phosphatase inhibitor activity"/>
    <property type="evidence" value="ECO:0007669"/>
    <property type="project" value="UniProtKB-KW"/>
</dbReference>
<organism evidence="9 10">
    <name type="scientific">Buddleja alternifolia</name>
    <dbReference type="NCBI Taxonomy" id="168488"/>
    <lineage>
        <taxon>Eukaryota</taxon>
        <taxon>Viridiplantae</taxon>
        <taxon>Streptophyta</taxon>
        <taxon>Embryophyta</taxon>
        <taxon>Tracheophyta</taxon>
        <taxon>Spermatophyta</taxon>
        <taxon>Magnoliopsida</taxon>
        <taxon>eudicotyledons</taxon>
        <taxon>Gunneridae</taxon>
        <taxon>Pentapetalae</taxon>
        <taxon>asterids</taxon>
        <taxon>lamiids</taxon>
        <taxon>Lamiales</taxon>
        <taxon>Scrophulariaceae</taxon>
        <taxon>Buddlejeae</taxon>
        <taxon>Buddleja</taxon>
    </lineage>
</organism>
<evidence type="ECO:0000313" key="10">
    <source>
        <dbReference type="Proteomes" id="UP000826271"/>
    </source>
</evidence>
<dbReference type="GO" id="GO:0038023">
    <property type="term" value="F:signaling receptor activity"/>
    <property type="evidence" value="ECO:0007669"/>
    <property type="project" value="TreeGrafter"/>
</dbReference>
<dbReference type="PANTHER" id="PTHR31213">
    <property type="entry name" value="OS08G0374000 PROTEIN-RELATED"/>
    <property type="match status" value="1"/>
</dbReference>
<keyword evidence="10" id="KW-1185">Reference proteome</keyword>
<comment type="similarity">
    <text evidence="3">Belongs to the PYR/PYL/RCAR abscisic acid intracellular receptor family.</text>
</comment>
<dbReference type="Gene3D" id="3.30.530.20">
    <property type="match status" value="1"/>
</dbReference>
<dbReference type="Proteomes" id="UP000826271">
    <property type="component" value="Unassembled WGS sequence"/>
</dbReference>
<keyword evidence="6" id="KW-0675">Receptor</keyword>
<evidence type="ECO:0000256" key="2">
    <source>
        <dbReference type="ARBA" id="ARBA00004496"/>
    </source>
</evidence>
<evidence type="ECO:0000256" key="5">
    <source>
        <dbReference type="ARBA" id="ARBA00022682"/>
    </source>
</evidence>
<dbReference type="InterPro" id="IPR023393">
    <property type="entry name" value="START-like_dom_sf"/>
</dbReference>
<dbReference type="EMBL" id="WHWC01000018">
    <property type="protein sequence ID" value="KAG8365540.1"/>
    <property type="molecule type" value="Genomic_DNA"/>
</dbReference>